<gene>
    <name evidence="2" type="ORF">SAMN04488029_3218</name>
</gene>
<feature type="signal peptide" evidence="1">
    <location>
        <begin position="1"/>
        <end position="21"/>
    </location>
</feature>
<dbReference type="InterPro" id="IPR050114">
    <property type="entry name" value="UPF0173_UPF0282_UlaG_hydrolase"/>
</dbReference>
<proteinExistence type="predicted"/>
<reference evidence="2 3" key="1">
    <citation type="submission" date="2017-04" db="EMBL/GenBank/DDBJ databases">
        <authorList>
            <person name="Afonso C.L."/>
            <person name="Miller P.J."/>
            <person name="Scott M.A."/>
            <person name="Spackman E."/>
            <person name="Goraichik I."/>
            <person name="Dimitrov K.M."/>
            <person name="Suarez D.L."/>
            <person name="Swayne D.E."/>
        </authorList>
    </citation>
    <scope>NUCLEOTIDE SEQUENCE [LARGE SCALE GENOMIC DNA]</scope>
    <source>
        <strain evidence="2 3">DSM 26133</strain>
    </source>
</reference>
<dbReference type="STRING" id="692418.SAMN04488029_3218"/>
<dbReference type="Gene3D" id="3.60.15.10">
    <property type="entry name" value="Ribonuclease Z/Hydroxyacylglutathione hydrolase-like"/>
    <property type="match status" value="1"/>
</dbReference>
<dbReference type="EMBL" id="FWYF01000003">
    <property type="protein sequence ID" value="SMD37064.1"/>
    <property type="molecule type" value="Genomic_DNA"/>
</dbReference>
<sequence>MRYLRSTFLAFLFIFSFSVFSQKATYIANSGVLIQSGSSKILIDAFFTDGKGRFLTPESAQLDAMVAERPPYNNLSLALATHAHPDHFSPQQIGKLLFTNKKLNCLATPQVVDSIEAVMVNFESIHDRTLTFPLSRSWKTYTQEGLTVKAAYSRHAGKSNAKVQDLIYLIEINGKKILHLGDADMDTDRFEELKLDFEEIDIAFVPFWYMTNFYGAEFVKQHIAAKKVVAVHVPDNYNPQSLAKIKNFLPNAIIFDQPGQSVTF</sequence>
<name>A0A1W2GKI0_REIFA</name>
<dbReference type="AlphaFoldDB" id="A0A1W2GKI0"/>
<dbReference type="SUPFAM" id="SSF56281">
    <property type="entry name" value="Metallo-hydrolase/oxidoreductase"/>
    <property type="match status" value="1"/>
</dbReference>
<dbReference type="InterPro" id="IPR036866">
    <property type="entry name" value="RibonucZ/Hydroxyglut_hydro"/>
</dbReference>
<evidence type="ECO:0000256" key="1">
    <source>
        <dbReference type="SAM" id="SignalP"/>
    </source>
</evidence>
<evidence type="ECO:0000313" key="2">
    <source>
        <dbReference type="EMBL" id="SMD37064.1"/>
    </source>
</evidence>
<feature type="chain" id="PRO_5012596817" evidence="1">
    <location>
        <begin position="22"/>
        <end position="264"/>
    </location>
</feature>
<accession>A0A1W2GKI0</accession>
<evidence type="ECO:0000313" key="3">
    <source>
        <dbReference type="Proteomes" id="UP000192472"/>
    </source>
</evidence>
<dbReference type="RefSeq" id="WP_084373844.1">
    <property type="nucleotide sequence ID" value="NZ_FWYF01000003.1"/>
</dbReference>
<dbReference type="PANTHER" id="PTHR43546">
    <property type="entry name" value="UPF0173 METAL-DEPENDENT HYDROLASE MJ1163-RELATED"/>
    <property type="match status" value="1"/>
</dbReference>
<dbReference type="OrthoDB" id="9805728at2"/>
<keyword evidence="3" id="KW-1185">Reference proteome</keyword>
<organism evidence="2 3">
    <name type="scientific">Reichenbachiella faecimaris</name>
    <dbReference type="NCBI Taxonomy" id="692418"/>
    <lineage>
        <taxon>Bacteria</taxon>
        <taxon>Pseudomonadati</taxon>
        <taxon>Bacteroidota</taxon>
        <taxon>Cytophagia</taxon>
        <taxon>Cytophagales</taxon>
        <taxon>Reichenbachiellaceae</taxon>
        <taxon>Reichenbachiella</taxon>
    </lineage>
</organism>
<dbReference type="Pfam" id="PF13483">
    <property type="entry name" value="Lactamase_B_3"/>
    <property type="match status" value="1"/>
</dbReference>
<keyword evidence="1" id="KW-0732">Signal</keyword>
<protein>
    <submittedName>
        <fullName evidence="2">L-ascorbate metabolism protein UlaG, beta-lactamase superfamily</fullName>
    </submittedName>
</protein>
<dbReference type="Proteomes" id="UP000192472">
    <property type="component" value="Unassembled WGS sequence"/>
</dbReference>